<accession>A0A975B8C5</accession>
<dbReference type="Pfam" id="PF00149">
    <property type="entry name" value="Metallophos"/>
    <property type="match status" value="1"/>
</dbReference>
<dbReference type="EMBL" id="CP061799">
    <property type="protein sequence ID" value="QTA80522.1"/>
    <property type="molecule type" value="Genomic_DNA"/>
</dbReference>
<dbReference type="SUPFAM" id="SSF56300">
    <property type="entry name" value="Metallo-dependent phosphatases"/>
    <property type="match status" value="1"/>
</dbReference>
<keyword evidence="3" id="KW-1185">Reference proteome</keyword>
<evidence type="ECO:0000313" key="2">
    <source>
        <dbReference type="EMBL" id="QTA80522.1"/>
    </source>
</evidence>
<evidence type="ECO:0000313" key="3">
    <source>
        <dbReference type="Proteomes" id="UP000663720"/>
    </source>
</evidence>
<dbReference type="GO" id="GO:0016787">
    <property type="term" value="F:hydrolase activity"/>
    <property type="evidence" value="ECO:0007669"/>
    <property type="project" value="InterPro"/>
</dbReference>
<dbReference type="PANTHER" id="PTHR12905:SF0">
    <property type="entry name" value="CALCINEURIN-LIKE PHOSPHOESTERASE DOMAIN-CONTAINING PROTEIN"/>
    <property type="match status" value="1"/>
</dbReference>
<dbReference type="InterPro" id="IPR051693">
    <property type="entry name" value="UPF0046_metallophosphoest"/>
</dbReference>
<reference evidence="2" key="1">
    <citation type="journal article" date="2021" name="Microb. Physiol.">
        <title>Proteogenomic Insights into the Physiology of Marine, Sulfate-Reducing, Filamentous Desulfonema limicola and Desulfonema magnum.</title>
        <authorList>
            <person name="Schnaars V."/>
            <person name="Wohlbrand L."/>
            <person name="Scheve S."/>
            <person name="Hinrichs C."/>
            <person name="Reinhardt R."/>
            <person name="Rabus R."/>
        </authorList>
    </citation>
    <scope>NUCLEOTIDE SEQUENCE</scope>
    <source>
        <strain evidence="2">5ac10</strain>
    </source>
</reference>
<dbReference type="InterPro" id="IPR004843">
    <property type="entry name" value="Calcineurin-like_PHP"/>
</dbReference>
<name>A0A975B8C5_9BACT</name>
<gene>
    <name evidence="2" type="ORF">dnl_28270</name>
</gene>
<dbReference type="RefSeq" id="WP_207692167.1">
    <property type="nucleotide sequence ID" value="NZ_CP061799.1"/>
</dbReference>
<dbReference type="Gene3D" id="3.60.21.10">
    <property type="match status" value="1"/>
</dbReference>
<evidence type="ECO:0000259" key="1">
    <source>
        <dbReference type="Pfam" id="PF00149"/>
    </source>
</evidence>
<dbReference type="KEGG" id="dli:dnl_28270"/>
<proteinExistence type="predicted"/>
<dbReference type="InterPro" id="IPR029052">
    <property type="entry name" value="Metallo-depent_PP-like"/>
</dbReference>
<dbReference type="AlphaFoldDB" id="A0A975B8C5"/>
<protein>
    <submittedName>
        <fullName evidence="2">Metallophosphoesterase family protein</fullName>
    </submittedName>
</protein>
<dbReference type="Proteomes" id="UP000663720">
    <property type="component" value="Chromosome"/>
</dbReference>
<sequence length="199" mass="23152">MKILAVSDYVAPVLYDNFKPECFQGLDLIISCGDLPPEYLTFLAFKINVPLFYVKGNHDIRYDSKHPGGCIHLDSKIFKYKGLRIMGFDGSRWYNGNVNQFTESQMRKKIRKMRLKLWLNKGVDIIITHAPPRFINDAEDLCHRGFKSFLPLIEKYSPLYFLHGHIHMNFTDHSQRITIVNKTKVINACGYYIFEINGV</sequence>
<feature type="domain" description="Calcineurin-like phosphoesterase" evidence="1">
    <location>
        <begin position="24"/>
        <end position="168"/>
    </location>
</feature>
<dbReference type="PANTHER" id="PTHR12905">
    <property type="entry name" value="METALLOPHOSPHOESTERASE"/>
    <property type="match status" value="1"/>
</dbReference>
<organism evidence="2 3">
    <name type="scientific">Desulfonema limicola</name>
    <dbReference type="NCBI Taxonomy" id="45656"/>
    <lineage>
        <taxon>Bacteria</taxon>
        <taxon>Pseudomonadati</taxon>
        <taxon>Thermodesulfobacteriota</taxon>
        <taxon>Desulfobacteria</taxon>
        <taxon>Desulfobacterales</taxon>
        <taxon>Desulfococcaceae</taxon>
        <taxon>Desulfonema</taxon>
    </lineage>
</organism>